<evidence type="ECO:0000256" key="1">
    <source>
        <dbReference type="ARBA" id="ARBA00008791"/>
    </source>
</evidence>
<dbReference type="PANTHER" id="PTHR46268:SF6">
    <property type="entry name" value="UNIVERSAL STRESS PROTEIN UP12"/>
    <property type="match status" value="1"/>
</dbReference>
<dbReference type="Pfam" id="PF00582">
    <property type="entry name" value="Usp"/>
    <property type="match status" value="2"/>
</dbReference>
<evidence type="ECO:0000313" key="3">
    <source>
        <dbReference type="EMBL" id="GAA2499824.1"/>
    </source>
</evidence>
<evidence type="ECO:0000313" key="4">
    <source>
        <dbReference type="Proteomes" id="UP001499942"/>
    </source>
</evidence>
<evidence type="ECO:0000259" key="2">
    <source>
        <dbReference type="Pfam" id="PF00582"/>
    </source>
</evidence>
<dbReference type="EMBL" id="BAAASR010000018">
    <property type="protein sequence ID" value="GAA2499824.1"/>
    <property type="molecule type" value="Genomic_DNA"/>
</dbReference>
<dbReference type="InterPro" id="IPR006015">
    <property type="entry name" value="Universal_stress_UspA"/>
</dbReference>
<reference evidence="4" key="1">
    <citation type="journal article" date="2019" name="Int. J. Syst. Evol. Microbiol.">
        <title>The Global Catalogue of Microorganisms (GCM) 10K type strain sequencing project: providing services to taxonomists for standard genome sequencing and annotation.</title>
        <authorList>
            <consortium name="The Broad Institute Genomics Platform"/>
            <consortium name="The Broad Institute Genome Sequencing Center for Infectious Disease"/>
            <person name="Wu L."/>
            <person name="Ma J."/>
        </authorList>
    </citation>
    <scope>NUCLEOTIDE SEQUENCE [LARGE SCALE GENOMIC DNA]</scope>
    <source>
        <strain evidence="4">JCM 5062</strain>
    </source>
</reference>
<gene>
    <name evidence="3" type="ORF">GCM10010393_35260</name>
</gene>
<proteinExistence type="inferred from homology"/>
<organism evidence="3 4">
    <name type="scientific">Streptomyces gobitricini</name>
    <dbReference type="NCBI Taxonomy" id="68211"/>
    <lineage>
        <taxon>Bacteria</taxon>
        <taxon>Bacillati</taxon>
        <taxon>Actinomycetota</taxon>
        <taxon>Actinomycetes</taxon>
        <taxon>Kitasatosporales</taxon>
        <taxon>Streptomycetaceae</taxon>
        <taxon>Streptomyces</taxon>
    </lineage>
</organism>
<accession>A0ABP5ZN92</accession>
<dbReference type="PRINTS" id="PR01438">
    <property type="entry name" value="UNVRSLSTRESS"/>
</dbReference>
<comment type="similarity">
    <text evidence="1">Belongs to the universal stress protein A family.</text>
</comment>
<dbReference type="Proteomes" id="UP001499942">
    <property type="component" value="Unassembled WGS sequence"/>
</dbReference>
<comment type="caution">
    <text evidence="3">The sequence shown here is derived from an EMBL/GenBank/DDBJ whole genome shotgun (WGS) entry which is preliminary data.</text>
</comment>
<name>A0ABP5ZN92_9ACTN</name>
<sequence>MPNAMPADDQPVIVGVDDGPRQEEIVRFAARQAEHRGSQLRIAHAIRYPLPGGSTTDSRERDLAAEAGARLVQRYEDLVRSEFPGLSVTGELPMGSAAAVLIERSGEAGLLVVGHRGSGGFPRLPLGSVSWQVATHARCPVAVVRPGGTSGPPDRRVVVGADLTDGSLEALDFAYREAGLLGVRLEVVHGLHHAGMVPTGPIGMVPPDFAALDDEPREFLEKEIARRRDRYPSVEVDLRIEHTRPATLLAETSRDAALLIVGSRGRSGVKRLLLGSVSGEVLHTAECPVVVVPGQDGD</sequence>
<dbReference type="InterPro" id="IPR006016">
    <property type="entry name" value="UspA"/>
</dbReference>
<keyword evidence="4" id="KW-1185">Reference proteome</keyword>
<feature type="domain" description="UspA" evidence="2">
    <location>
        <begin position="11"/>
        <end position="145"/>
    </location>
</feature>
<dbReference type="PANTHER" id="PTHR46268">
    <property type="entry name" value="STRESS RESPONSE PROTEIN NHAX"/>
    <property type="match status" value="1"/>
</dbReference>
<feature type="domain" description="UspA" evidence="2">
    <location>
        <begin position="155"/>
        <end position="293"/>
    </location>
</feature>
<dbReference type="Gene3D" id="3.40.50.620">
    <property type="entry name" value="HUPs"/>
    <property type="match status" value="2"/>
</dbReference>
<dbReference type="InterPro" id="IPR014729">
    <property type="entry name" value="Rossmann-like_a/b/a_fold"/>
</dbReference>
<protein>
    <submittedName>
        <fullName evidence="3">Universal stress protein</fullName>
    </submittedName>
</protein>
<dbReference type="SUPFAM" id="SSF52402">
    <property type="entry name" value="Adenine nucleotide alpha hydrolases-like"/>
    <property type="match status" value="2"/>
</dbReference>